<accession>A0A1Z5IFX0</accession>
<comment type="caution">
    <text evidence="1">The sequence shown here is derived from an EMBL/GenBank/DDBJ whole genome shotgun (WGS) entry which is preliminary data.</text>
</comment>
<dbReference type="RefSeq" id="WP_089136193.1">
    <property type="nucleotide sequence ID" value="NZ_BCMG01000002.1"/>
</dbReference>
<evidence type="ECO:0000313" key="2">
    <source>
        <dbReference type="Proteomes" id="UP000198402"/>
    </source>
</evidence>
<protein>
    <recommendedName>
        <fullName evidence="3">GyrI-like small molecule binding domain-containing protein</fullName>
    </recommendedName>
</protein>
<sequence length="205" mass="22820">MFNWEILEPAEYQRSVVPELVELTTRSYITAEGRTSSHTADDTFLALAAAVEKLAATIADSPNIGIEVDSFKSYRPYPVQAVWIADGDDERFKIWLKQPLFIHENIFEAAKKIANLAPALANQIHFEHLTEGTEIQATGHGEAGSQSAALQSLKTAIKQANYQPRNLDTYRELYLDGLPLTDHSDVLFRLEIDPAVGNPKPRVSN</sequence>
<reference evidence="1 2" key="1">
    <citation type="submission" date="2015-11" db="EMBL/GenBank/DDBJ databases">
        <title>Draft genome sequences of new species of the genus Lactobacillus isolated from orchardgrass silage.</title>
        <authorList>
            <person name="Tohno M."/>
            <person name="Tanizawa Y."/>
            <person name="Arita M."/>
        </authorList>
    </citation>
    <scope>NUCLEOTIDE SEQUENCE [LARGE SCALE GENOMIC DNA]</scope>
    <source>
        <strain evidence="1 2">IWT126</strain>
    </source>
</reference>
<proteinExistence type="predicted"/>
<name>A0A1Z5IFX0_9LACO</name>
<dbReference type="OrthoDB" id="2286647at2"/>
<dbReference type="InterPro" id="IPR011256">
    <property type="entry name" value="Reg_factor_effector_dom_sf"/>
</dbReference>
<keyword evidence="2" id="KW-1185">Reference proteome</keyword>
<dbReference type="AlphaFoldDB" id="A0A1Z5IFX0"/>
<dbReference type="Gene3D" id="3.20.80.10">
    <property type="entry name" value="Regulatory factor, effector binding domain"/>
    <property type="match status" value="1"/>
</dbReference>
<evidence type="ECO:0008006" key="3">
    <source>
        <dbReference type="Google" id="ProtNLM"/>
    </source>
</evidence>
<dbReference type="Proteomes" id="UP000198402">
    <property type="component" value="Unassembled WGS sequence"/>
</dbReference>
<gene>
    <name evidence="1" type="ORF">IWT126_00467</name>
</gene>
<evidence type="ECO:0000313" key="1">
    <source>
        <dbReference type="EMBL" id="GAX00452.1"/>
    </source>
</evidence>
<organism evidence="1 2">
    <name type="scientific">Secundilactobacillus silagei JCM 19001</name>
    <dbReference type="NCBI Taxonomy" id="1302250"/>
    <lineage>
        <taxon>Bacteria</taxon>
        <taxon>Bacillati</taxon>
        <taxon>Bacillota</taxon>
        <taxon>Bacilli</taxon>
        <taxon>Lactobacillales</taxon>
        <taxon>Lactobacillaceae</taxon>
        <taxon>Secundilactobacillus</taxon>
    </lineage>
</organism>
<dbReference type="EMBL" id="BCMG01000002">
    <property type="protein sequence ID" value="GAX00452.1"/>
    <property type="molecule type" value="Genomic_DNA"/>
</dbReference>